<keyword evidence="5" id="KW-1185">Reference proteome</keyword>
<proteinExistence type="predicted"/>
<dbReference type="GO" id="GO:0004521">
    <property type="term" value="F:RNA endonuclease activity"/>
    <property type="evidence" value="ECO:0007669"/>
    <property type="project" value="InterPro"/>
</dbReference>
<accession>A0A7Y9S1H0</accession>
<protein>
    <submittedName>
        <fullName evidence="4">Ribonuclease T1</fullName>
        <ecNumber evidence="4">3.1.27.3</ecNumber>
    </submittedName>
</protein>
<dbReference type="SUPFAM" id="SSF53933">
    <property type="entry name" value="Microbial ribonucleases"/>
    <property type="match status" value="1"/>
</dbReference>
<sequence>MRRSATGPRAAAALVVALLLAGLWFLSGQGSDWFAEGQDAGASSSASTDPDSGLPQIDEDDLPEEARETLELIDDGGPYPYERDGIVFGNREGILPDRPRGTYHEYTVETPGVEHRGARRIVTGRAGEFFWTENHYESFESIQR</sequence>
<dbReference type="Gene3D" id="3.10.450.30">
    <property type="entry name" value="Microbial ribonucleases"/>
    <property type="match status" value="1"/>
</dbReference>
<dbReference type="InterPro" id="IPR016191">
    <property type="entry name" value="Ribonuclease/ribotoxin"/>
</dbReference>
<dbReference type="Pfam" id="PF00545">
    <property type="entry name" value="Ribonuclease"/>
    <property type="match status" value="1"/>
</dbReference>
<keyword evidence="1" id="KW-0540">Nuclease</keyword>
<dbReference type="InterPro" id="IPR000026">
    <property type="entry name" value="N1-like"/>
</dbReference>
<dbReference type="Proteomes" id="UP000540656">
    <property type="component" value="Unassembled WGS sequence"/>
</dbReference>
<keyword evidence="2 4" id="KW-0378">Hydrolase</keyword>
<reference evidence="4 5" key="1">
    <citation type="submission" date="2020-07" db="EMBL/GenBank/DDBJ databases">
        <title>Sequencing the genomes of 1000 actinobacteria strains.</title>
        <authorList>
            <person name="Klenk H.-P."/>
        </authorList>
    </citation>
    <scope>NUCLEOTIDE SEQUENCE [LARGE SCALE GENOMIC DNA]</scope>
    <source>
        <strain evidence="4 5">DSM 23819</strain>
    </source>
</reference>
<evidence type="ECO:0000313" key="4">
    <source>
        <dbReference type="EMBL" id="NYG57999.1"/>
    </source>
</evidence>
<feature type="region of interest" description="Disordered" evidence="3">
    <location>
        <begin position="36"/>
        <end position="78"/>
    </location>
</feature>
<name>A0A7Y9S1H0_9ACTN</name>
<evidence type="ECO:0000256" key="1">
    <source>
        <dbReference type="ARBA" id="ARBA00022722"/>
    </source>
</evidence>
<comment type="caution">
    <text evidence="4">The sequence shown here is derived from an EMBL/GenBank/DDBJ whole genome shotgun (WGS) entry which is preliminary data.</text>
</comment>
<dbReference type="AlphaFoldDB" id="A0A7Y9S1H0"/>
<dbReference type="GO" id="GO:0016787">
    <property type="term" value="F:hydrolase activity"/>
    <property type="evidence" value="ECO:0007669"/>
    <property type="project" value="UniProtKB-KW"/>
</dbReference>
<feature type="compositionally biased region" description="Polar residues" evidence="3">
    <location>
        <begin position="41"/>
        <end position="50"/>
    </location>
</feature>
<organism evidence="4 5">
    <name type="scientific">Nocardioides daedukensis</name>
    <dbReference type="NCBI Taxonomy" id="634462"/>
    <lineage>
        <taxon>Bacteria</taxon>
        <taxon>Bacillati</taxon>
        <taxon>Actinomycetota</taxon>
        <taxon>Actinomycetes</taxon>
        <taxon>Propionibacteriales</taxon>
        <taxon>Nocardioidaceae</taxon>
        <taxon>Nocardioides</taxon>
    </lineage>
</organism>
<evidence type="ECO:0000313" key="5">
    <source>
        <dbReference type="Proteomes" id="UP000540656"/>
    </source>
</evidence>
<dbReference type="EMBL" id="JACCAA010000001">
    <property type="protein sequence ID" value="NYG57999.1"/>
    <property type="molecule type" value="Genomic_DNA"/>
</dbReference>
<dbReference type="EC" id="3.1.27.3" evidence="4"/>
<evidence type="ECO:0000256" key="3">
    <source>
        <dbReference type="SAM" id="MobiDB-lite"/>
    </source>
</evidence>
<evidence type="ECO:0000256" key="2">
    <source>
        <dbReference type="ARBA" id="ARBA00022801"/>
    </source>
</evidence>
<dbReference type="GO" id="GO:0003723">
    <property type="term" value="F:RNA binding"/>
    <property type="evidence" value="ECO:0007669"/>
    <property type="project" value="InterPro"/>
</dbReference>
<gene>
    <name evidence="4" type="ORF">BJ980_000922</name>
</gene>